<dbReference type="Proteomes" id="UP000790709">
    <property type="component" value="Unassembled WGS sequence"/>
</dbReference>
<accession>A0ACB8BTX5</accession>
<keyword evidence="2" id="KW-1185">Reference proteome</keyword>
<protein>
    <submittedName>
        <fullName evidence="1">Uncharacterized protein</fullName>
    </submittedName>
</protein>
<reference evidence="1" key="1">
    <citation type="journal article" date="2021" name="New Phytol.">
        <title>Evolutionary innovations through gain and loss of genes in the ectomycorrhizal Boletales.</title>
        <authorList>
            <person name="Wu G."/>
            <person name="Miyauchi S."/>
            <person name="Morin E."/>
            <person name="Kuo A."/>
            <person name="Drula E."/>
            <person name="Varga T."/>
            <person name="Kohler A."/>
            <person name="Feng B."/>
            <person name="Cao Y."/>
            <person name="Lipzen A."/>
            <person name="Daum C."/>
            <person name="Hundley H."/>
            <person name="Pangilinan J."/>
            <person name="Johnson J."/>
            <person name="Barry K."/>
            <person name="LaButti K."/>
            <person name="Ng V."/>
            <person name="Ahrendt S."/>
            <person name="Min B."/>
            <person name="Choi I.G."/>
            <person name="Park H."/>
            <person name="Plett J.M."/>
            <person name="Magnuson J."/>
            <person name="Spatafora J.W."/>
            <person name="Nagy L.G."/>
            <person name="Henrissat B."/>
            <person name="Grigoriev I.V."/>
            <person name="Yang Z.L."/>
            <person name="Xu J."/>
            <person name="Martin F.M."/>
        </authorList>
    </citation>
    <scope>NUCLEOTIDE SEQUENCE</scope>
    <source>
        <strain evidence="1">KUC20120723A-06</strain>
    </source>
</reference>
<organism evidence="1 2">
    <name type="scientific">Leucogyrophana mollusca</name>
    <dbReference type="NCBI Taxonomy" id="85980"/>
    <lineage>
        <taxon>Eukaryota</taxon>
        <taxon>Fungi</taxon>
        <taxon>Dikarya</taxon>
        <taxon>Basidiomycota</taxon>
        <taxon>Agaricomycotina</taxon>
        <taxon>Agaricomycetes</taxon>
        <taxon>Agaricomycetidae</taxon>
        <taxon>Boletales</taxon>
        <taxon>Boletales incertae sedis</taxon>
        <taxon>Leucogyrophana</taxon>
    </lineage>
</organism>
<evidence type="ECO:0000313" key="1">
    <source>
        <dbReference type="EMBL" id="KAH7928887.1"/>
    </source>
</evidence>
<evidence type="ECO:0000313" key="2">
    <source>
        <dbReference type="Proteomes" id="UP000790709"/>
    </source>
</evidence>
<dbReference type="EMBL" id="MU266348">
    <property type="protein sequence ID" value="KAH7928887.1"/>
    <property type="molecule type" value="Genomic_DNA"/>
</dbReference>
<sequence>MSQIRRSVLTALRDVPSRRVVQGALPRPSSTLSSGAIHSEEYEALTLPPIFDIFDAPVRLGESSKQLGRSESSPRAATANAAGQCNGENSRNLSTDISVSSTPSSLPPPILFDGPARPAHLMPLALEKRRKMRERLSRSLPRGTGSPSVAYGSSTETLVEIFEGPSRITRYKYPSSHSQQSSQPYIWLALGISGAFGWIAFEDQLNPQGKRSLFA</sequence>
<gene>
    <name evidence="1" type="ORF">BV22DRAFT_1003931</name>
</gene>
<comment type="caution">
    <text evidence="1">The sequence shown here is derived from an EMBL/GenBank/DDBJ whole genome shotgun (WGS) entry which is preliminary data.</text>
</comment>
<proteinExistence type="predicted"/>
<name>A0ACB8BTX5_9AGAM</name>